<comment type="caution">
    <text evidence="2">The sequence shown here is derived from an EMBL/GenBank/DDBJ whole genome shotgun (WGS) entry which is preliminary data.</text>
</comment>
<keyword evidence="3" id="KW-1185">Reference proteome</keyword>
<feature type="region of interest" description="Disordered" evidence="1">
    <location>
        <begin position="642"/>
        <end position="667"/>
    </location>
</feature>
<evidence type="ECO:0000313" key="3">
    <source>
        <dbReference type="Proteomes" id="UP000807306"/>
    </source>
</evidence>
<evidence type="ECO:0000313" key="2">
    <source>
        <dbReference type="EMBL" id="KAF9529541.1"/>
    </source>
</evidence>
<feature type="compositionally biased region" description="Basic and acidic residues" evidence="1">
    <location>
        <begin position="642"/>
        <end position="662"/>
    </location>
</feature>
<organism evidence="2 3">
    <name type="scientific">Crepidotus variabilis</name>
    <dbReference type="NCBI Taxonomy" id="179855"/>
    <lineage>
        <taxon>Eukaryota</taxon>
        <taxon>Fungi</taxon>
        <taxon>Dikarya</taxon>
        <taxon>Basidiomycota</taxon>
        <taxon>Agaricomycotina</taxon>
        <taxon>Agaricomycetes</taxon>
        <taxon>Agaricomycetidae</taxon>
        <taxon>Agaricales</taxon>
        <taxon>Agaricineae</taxon>
        <taxon>Crepidotaceae</taxon>
        <taxon>Crepidotus</taxon>
    </lineage>
</organism>
<dbReference type="EMBL" id="MU157845">
    <property type="protein sequence ID" value="KAF9529541.1"/>
    <property type="molecule type" value="Genomic_DNA"/>
</dbReference>
<accession>A0A9P6EH55</accession>
<reference evidence="2" key="1">
    <citation type="submission" date="2020-11" db="EMBL/GenBank/DDBJ databases">
        <authorList>
            <consortium name="DOE Joint Genome Institute"/>
            <person name="Ahrendt S."/>
            <person name="Riley R."/>
            <person name="Andreopoulos W."/>
            <person name="Labutti K."/>
            <person name="Pangilinan J."/>
            <person name="Ruiz-Duenas F.J."/>
            <person name="Barrasa J.M."/>
            <person name="Sanchez-Garcia M."/>
            <person name="Camarero S."/>
            <person name="Miyauchi S."/>
            <person name="Serrano A."/>
            <person name="Linde D."/>
            <person name="Babiker R."/>
            <person name="Drula E."/>
            <person name="Ayuso-Fernandez I."/>
            <person name="Pacheco R."/>
            <person name="Padilla G."/>
            <person name="Ferreira P."/>
            <person name="Barriuso J."/>
            <person name="Kellner H."/>
            <person name="Castanera R."/>
            <person name="Alfaro M."/>
            <person name="Ramirez L."/>
            <person name="Pisabarro A.G."/>
            <person name="Kuo A."/>
            <person name="Tritt A."/>
            <person name="Lipzen A."/>
            <person name="He G."/>
            <person name="Yan M."/>
            <person name="Ng V."/>
            <person name="Cullen D."/>
            <person name="Martin F."/>
            <person name="Rosso M.-N."/>
            <person name="Henrissat B."/>
            <person name="Hibbett D."/>
            <person name="Martinez A.T."/>
            <person name="Grigoriev I.V."/>
        </authorList>
    </citation>
    <scope>NUCLEOTIDE SEQUENCE</scope>
    <source>
        <strain evidence="2">CBS 506.95</strain>
    </source>
</reference>
<protein>
    <submittedName>
        <fullName evidence="2">Uncharacterized protein</fullName>
    </submittedName>
</protein>
<sequence>MSLCAFVVNHSLKPQREASMAFGFFKHMLKYFQDSESEEKPPDKRVGNPTKKSQAGNSEEKLSKNWVESTKGLIPVIDDDADSHPSNPKHVPTSAELEQSNSKQNLPIQATATQENDKPNWDYWPDGPVHCDLDDREVRNSRFLLTHWATSTFGGDRSGKADAQTWEGGKRLTRTCRGVLKCDDCNRTVRPKTENAKLLKQIDEGCECGAHLIHQKCGTRQVIWSWAGGKHFVQEGYHRHDRPPVARATMEEDESFTRLVKQNPTTGPLGLLVGVPTFDGPGEKTADFSEFYAHNPDRVSKKRQLIRNSSSGAAGGDSFITAFADFDRSHAGFIVSEVFGAVTVVSMQTPFMLERSVQPDHIEEPINGLVNDAAHGFWRERNFLLMISSIYSPDLRCWVPALMSYTNGASGSHFMHHFVTLIEEIALQAEGIGLEVEDRLFAGVMDFSEAEHDGFVRAFVIFWQKRTDNTRTVAELREAAETLLRGCKEHFRAGVTRIARMGGIIPVDQQEAFKQRALSLVSVPSKEEFLVCVERLIRDFPAIASWIAWWLRDSHASMLFELQRKMDPAIWDSIPETTNAEEAMHFKLYSACGRDHTFIEGLKSLYAVLLYYQRQYEATVKGIPIRHGNAERWKLVKQDLGRTKAHRGPDVATKKRGQKNDGRPPNTIKELLLKAPAKKKQKEVDDLKKSFRVVKASVTGQPNTPTGTQLSKARESLRMALIKSTLAKSKDSFEPLFPAHVNRYMKKSPPENYANLVDFFRSTLTEVHECTGSDYTLGQHIEVLSQPICRTYLSLKYVKHSLFEGSVTDWFKDLVNVDKVPIDIDACWRAKDGVPLCAGRREDIQDLITSIPVALLLEVREFDTGNFTDPAGRLASFPRWDFPPALVPLTDALADKHGLIYDLIALGLYSPTQQHYVAQYASLPHGDSSNRIFTYDGMRNTGFSVSDPNATVATHLTGLHPEIPDSFTPSFAVYYLRGGPEAQDVFFHHQSIQLKKSHELSITRPHRYQPPKISYVGKLFEPLNPKECSAWLQPAEIARTIEYVTALPPVKKSKVTTPAPFPSLSSSSPESEDSTHNVPVNKSSKRPPTPISEPDSEFNLDCRCGLAGDGNNLPYNPDEGLAVQCFFCKRLRSRTEKKKPVSDRLVVGRGALAQRGEFWYPVHLIQHLNHKDWRIRWWRGCMFETEGGKPGSLDVINEKNLVDSLWSDRTGRRAVRLGRWKHAFEYPSSEDILSDPSSIPHTPDIADILDPHIKVLRTLLTSPEIQKSGIVPAKAWLERQKENIRTAIVPLVGDLSVSQRAKIAHWFDQKVAEDKKIPAQLAGLSEWHDSAERDNVPRGTVQRTQLNVTMFRLARFS</sequence>
<evidence type="ECO:0000256" key="1">
    <source>
        <dbReference type="SAM" id="MobiDB-lite"/>
    </source>
</evidence>
<proteinExistence type="predicted"/>
<gene>
    <name evidence="2" type="ORF">CPB83DRAFT_882745</name>
</gene>
<name>A0A9P6EH55_9AGAR</name>
<dbReference type="OrthoDB" id="3056903at2759"/>
<feature type="region of interest" description="Disordered" evidence="1">
    <location>
        <begin position="35"/>
        <end position="103"/>
    </location>
</feature>
<dbReference type="Proteomes" id="UP000807306">
    <property type="component" value="Unassembled WGS sequence"/>
</dbReference>
<feature type="region of interest" description="Disordered" evidence="1">
    <location>
        <begin position="1054"/>
        <end position="1094"/>
    </location>
</feature>